<comment type="caution">
    <text evidence="1">The sequence shown here is derived from an EMBL/GenBank/DDBJ whole genome shotgun (WGS) entry which is preliminary data.</text>
</comment>
<sequence>MGFISEMYVKFLDSWDEFNDWCGGGSRGLLAVAALALLIIALLAVALVPGLIPTNDGEGVVADETPTKVHEAKPTAAPTVAPTVVPTPTIEPAPLETPEHLPELHKIVINPYATQKFEFDPVNCTIARNDSVIWINEDTYREGLYILTSAEGLWQPADIRFGSEFTYTFNSSGTYHYGCEYFPHINGTITVK</sequence>
<protein>
    <submittedName>
        <fullName evidence="1">Uncharacterized protein</fullName>
    </submittedName>
</protein>
<dbReference type="EMBL" id="PQXF01000003">
    <property type="protein sequence ID" value="PXF61802.1"/>
    <property type="molecule type" value="Genomic_DNA"/>
</dbReference>
<evidence type="ECO:0000313" key="2">
    <source>
        <dbReference type="Proteomes" id="UP000248329"/>
    </source>
</evidence>
<reference evidence="1" key="1">
    <citation type="submission" date="2018-01" db="EMBL/GenBank/DDBJ databases">
        <authorList>
            <person name="Krukenberg V."/>
        </authorList>
    </citation>
    <scope>NUCLEOTIDE SEQUENCE</scope>
    <source>
        <strain evidence="1">E20ANME2</strain>
    </source>
</reference>
<dbReference type="Proteomes" id="UP000248329">
    <property type="component" value="Unassembled WGS sequence"/>
</dbReference>
<evidence type="ECO:0000313" key="1">
    <source>
        <dbReference type="EMBL" id="PXF61802.1"/>
    </source>
</evidence>
<gene>
    <name evidence="1" type="ORF">C4B59_02855</name>
</gene>
<proteinExistence type="predicted"/>
<name>A0AC61L622_9EURY</name>
<organism evidence="1 2">
    <name type="scientific">Candidatus Methanogaster sp</name>
    <dbReference type="NCBI Taxonomy" id="3386292"/>
    <lineage>
        <taxon>Archaea</taxon>
        <taxon>Methanobacteriati</taxon>
        <taxon>Methanobacteriota</taxon>
        <taxon>Stenosarchaea group</taxon>
        <taxon>Methanomicrobia</taxon>
        <taxon>Methanosarcinales</taxon>
        <taxon>ANME-2 cluster</taxon>
        <taxon>Candidatus Methanogasteraceae</taxon>
        <taxon>Candidatus Methanogaster</taxon>
    </lineage>
</organism>
<accession>A0AC61L622</accession>